<protein>
    <submittedName>
        <fullName evidence="1">Uncharacterized protein</fullName>
    </submittedName>
</protein>
<dbReference type="EMBL" id="KV417575">
    <property type="protein sequence ID" value="KZP18134.1"/>
    <property type="molecule type" value="Genomic_DNA"/>
</dbReference>
<proteinExistence type="predicted"/>
<name>A0A166GSY5_9AGAM</name>
<dbReference type="AlphaFoldDB" id="A0A166GSY5"/>
<reference evidence="1 2" key="1">
    <citation type="journal article" date="2016" name="Mol. Biol. Evol.">
        <title>Comparative Genomics of Early-Diverging Mushroom-Forming Fungi Provides Insights into the Origins of Lignocellulose Decay Capabilities.</title>
        <authorList>
            <person name="Nagy L.G."/>
            <person name="Riley R."/>
            <person name="Tritt A."/>
            <person name="Adam C."/>
            <person name="Daum C."/>
            <person name="Floudas D."/>
            <person name="Sun H."/>
            <person name="Yadav J.S."/>
            <person name="Pangilinan J."/>
            <person name="Larsson K.H."/>
            <person name="Matsuura K."/>
            <person name="Barry K."/>
            <person name="Labutti K."/>
            <person name="Kuo R."/>
            <person name="Ohm R.A."/>
            <person name="Bhattacharya S.S."/>
            <person name="Shirouzu T."/>
            <person name="Yoshinaga Y."/>
            <person name="Martin F.M."/>
            <person name="Grigoriev I.V."/>
            <person name="Hibbett D.S."/>
        </authorList>
    </citation>
    <scope>NUCLEOTIDE SEQUENCE [LARGE SCALE GENOMIC DNA]</scope>
    <source>
        <strain evidence="1 2">CBS 109695</strain>
    </source>
</reference>
<sequence>MSLFHVYIRSAAHGYTMTVAFASHEVADEWWRAISTHPETSDWIKRVSPQLYLSTGPTQYSDSLPGALYYPQKDGTSQFDDKMVYLWQSDSYTIDSYGGSGTRHGPLGIIPVQSTTNQSSGNSFFIRSKVEPYDYWYCPTTAGRIAEGTKIYTSREERTRFRVRIADEQMQPGTIMIGADEITISPAFAPALRVSVENGVARVGPAAASSEPEHPKLKLSDVRTGFTSGARVMDDENDFDIVVRELVEALDGDGEGWELV</sequence>
<evidence type="ECO:0000313" key="1">
    <source>
        <dbReference type="EMBL" id="KZP18134.1"/>
    </source>
</evidence>
<keyword evidence="2" id="KW-1185">Reference proteome</keyword>
<dbReference type="Proteomes" id="UP000076532">
    <property type="component" value="Unassembled WGS sequence"/>
</dbReference>
<evidence type="ECO:0000313" key="2">
    <source>
        <dbReference type="Proteomes" id="UP000076532"/>
    </source>
</evidence>
<organism evidence="1 2">
    <name type="scientific">Athelia psychrophila</name>
    <dbReference type="NCBI Taxonomy" id="1759441"/>
    <lineage>
        <taxon>Eukaryota</taxon>
        <taxon>Fungi</taxon>
        <taxon>Dikarya</taxon>
        <taxon>Basidiomycota</taxon>
        <taxon>Agaricomycotina</taxon>
        <taxon>Agaricomycetes</taxon>
        <taxon>Agaricomycetidae</taxon>
        <taxon>Atheliales</taxon>
        <taxon>Atheliaceae</taxon>
        <taxon>Athelia</taxon>
    </lineage>
</organism>
<accession>A0A166GSY5</accession>
<dbReference type="OrthoDB" id="5364171at2759"/>
<gene>
    <name evidence="1" type="ORF">FIBSPDRAFT_933599</name>
</gene>